<dbReference type="GO" id="GO:0015979">
    <property type="term" value="P:photosynthesis"/>
    <property type="evidence" value="ECO:0007669"/>
    <property type="project" value="UniProtKB-KW"/>
</dbReference>
<organism evidence="4">
    <name type="scientific">uncultured Microbacterium sp</name>
    <dbReference type="NCBI Taxonomy" id="191216"/>
    <lineage>
        <taxon>Bacteria</taxon>
        <taxon>Bacillati</taxon>
        <taxon>Actinomycetota</taxon>
        <taxon>Actinomycetes</taxon>
        <taxon>Micrococcales</taxon>
        <taxon>Microbacteriaceae</taxon>
        <taxon>Microbacterium</taxon>
        <taxon>environmental samples</taxon>
    </lineage>
</organism>
<dbReference type="EMBL" id="FLQR01000006">
    <property type="protein sequence ID" value="SBS71852.1"/>
    <property type="molecule type" value="Genomic_DNA"/>
</dbReference>
<dbReference type="Gene3D" id="3.40.50.720">
    <property type="entry name" value="NAD(P)-binding Rossmann-like Domain"/>
    <property type="match status" value="1"/>
</dbReference>
<evidence type="ECO:0000256" key="1">
    <source>
        <dbReference type="ARBA" id="ARBA00022531"/>
    </source>
</evidence>
<keyword evidence="1" id="KW-0602">Photosynthesis</keyword>
<dbReference type="InterPro" id="IPR016040">
    <property type="entry name" value="NAD(P)-bd_dom"/>
</dbReference>
<name>A0A1Y5NZG8_9MICO</name>
<keyword evidence="4" id="KW-0560">Oxidoreductase</keyword>
<dbReference type="AlphaFoldDB" id="A0A1Y5NZG8"/>
<evidence type="ECO:0000313" key="4">
    <source>
        <dbReference type="EMBL" id="SBS71852.1"/>
    </source>
</evidence>
<dbReference type="InterPro" id="IPR036291">
    <property type="entry name" value="NAD(P)-bd_dom_sf"/>
</dbReference>
<gene>
    <name evidence="4" type="ORF">MIPYR_20258</name>
</gene>
<accession>A0A1Y5NZG8</accession>
<dbReference type="SUPFAM" id="SSF51735">
    <property type="entry name" value="NAD(P)-binding Rossmann-fold domains"/>
    <property type="match status" value="1"/>
</dbReference>
<proteinExistence type="predicted"/>
<dbReference type="PANTHER" id="PTHR47128:SF2">
    <property type="entry name" value="PROTEIN HIGH CHLOROPHYLL FLUORESCENCE PHENOTYPE 244, CHLOROPLASTIC"/>
    <property type="match status" value="1"/>
</dbReference>
<dbReference type="PANTHER" id="PTHR47128">
    <property type="match status" value="1"/>
</dbReference>
<dbReference type="RefSeq" id="WP_295574943.1">
    <property type="nucleotide sequence ID" value="NZ_FLQR01000006.1"/>
</dbReference>
<dbReference type="GO" id="GO:0016491">
    <property type="term" value="F:oxidoreductase activity"/>
    <property type="evidence" value="ECO:0007669"/>
    <property type="project" value="UniProtKB-KW"/>
</dbReference>
<sequence>MILIVGASGALGGQIVDRLLERGERLRLVARTDSRPTRTDRGDVEHVAADLKDPESLLLACEGVETVITTANAAGRRPPDTVQTVDHAGNENLIHAAEVTDVKRFLFISALGAHPNHPMPILAAKGATEQRLRESRLESTVLQPATFMDLLIPLVVAGPAQANRPVTLIGSGQRKHSFVASADVAAYAVAALTHPEARDQTIVVGGPTPLTWRDVVAAFEDELGRSLPVEHLPVGEAIPGLPEFVTHLLAALDGYDSEIDMTITSDRYDVRPTPISEFVRDLLREEANSAA</sequence>
<evidence type="ECO:0000256" key="2">
    <source>
        <dbReference type="ARBA" id="ARBA00023276"/>
    </source>
</evidence>
<dbReference type="EC" id="1.7.-.-" evidence="4"/>
<keyword evidence="2" id="KW-0604">Photosystem II</keyword>
<feature type="domain" description="NAD(P)-binding" evidence="3">
    <location>
        <begin position="6"/>
        <end position="195"/>
    </location>
</feature>
<dbReference type="InterPro" id="IPR044256">
    <property type="entry name" value="HCF244-like"/>
</dbReference>
<reference evidence="4" key="1">
    <citation type="submission" date="2016-03" db="EMBL/GenBank/DDBJ databases">
        <authorList>
            <person name="Ploux O."/>
        </authorList>
    </citation>
    <scope>NUCLEOTIDE SEQUENCE</scope>
    <source>
        <strain evidence="4">UC1</strain>
    </source>
</reference>
<dbReference type="Pfam" id="PF13460">
    <property type="entry name" value="NAD_binding_10"/>
    <property type="match status" value="1"/>
</dbReference>
<protein>
    <submittedName>
        <fullName evidence="4">Putative NAD(P)H azoreductase</fullName>
        <ecNumber evidence="4">1.7.-.-</ecNumber>
    </submittedName>
</protein>
<dbReference type="GO" id="GO:0009523">
    <property type="term" value="C:photosystem II"/>
    <property type="evidence" value="ECO:0007669"/>
    <property type="project" value="UniProtKB-KW"/>
</dbReference>
<evidence type="ECO:0000259" key="3">
    <source>
        <dbReference type="Pfam" id="PF13460"/>
    </source>
</evidence>